<dbReference type="InterPro" id="IPR020103">
    <property type="entry name" value="PsdUridine_synth_cat_dom_sf"/>
</dbReference>
<dbReference type="InterPro" id="IPR050188">
    <property type="entry name" value="RluA_PseudoU_synthase"/>
</dbReference>
<dbReference type="EC" id="5.4.99.-" evidence="6"/>
<feature type="domain" description="Pseudouridine synthase RsuA/RluA-like" evidence="7">
    <location>
        <begin position="89"/>
        <end position="240"/>
    </location>
</feature>
<dbReference type="Proteomes" id="UP000178449">
    <property type="component" value="Unassembled WGS sequence"/>
</dbReference>
<comment type="function">
    <text evidence="6">Responsible for synthesis of pseudouridine from uracil.</text>
</comment>
<evidence type="ECO:0000256" key="2">
    <source>
        <dbReference type="ARBA" id="ARBA00023235"/>
    </source>
</evidence>
<comment type="catalytic activity">
    <reaction evidence="3">
        <text>uridine(1911/1915/1917) in 23S rRNA = pseudouridine(1911/1915/1917) in 23S rRNA</text>
        <dbReference type="Rhea" id="RHEA:42524"/>
        <dbReference type="Rhea" id="RHEA-COMP:10097"/>
        <dbReference type="Rhea" id="RHEA-COMP:10098"/>
        <dbReference type="ChEBI" id="CHEBI:65314"/>
        <dbReference type="ChEBI" id="CHEBI:65315"/>
        <dbReference type="EC" id="5.4.99.23"/>
    </reaction>
</comment>
<evidence type="ECO:0000256" key="1">
    <source>
        <dbReference type="ARBA" id="ARBA00010876"/>
    </source>
</evidence>
<gene>
    <name evidence="8" type="ORF">A2527_02765</name>
</gene>
<dbReference type="NCBIfam" id="TIGR00005">
    <property type="entry name" value="rluA_subfam"/>
    <property type="match status" value="1"/>
</dbReference>
<keyword evidence="2 6" id="KW-0413">Isomerase</keyword>
<dbReference type="CDD" id="cd02869">
    <property type="entry name" value="PseudoU_synth_RluA_like"/>
    <property type="match status" value="1"/>
</dbReference>
<dbReference type="Gene3D" id="3.10.290.10">
    <property type="entry name" value="RNA-binding S4 domain"/>
    <property type="match status" value="1"/>
</dbReference>
<reference evidence="8 9" key="1">
    <citation type="journal article" date="2016" name="Nat. Commun.">
        <title>Thousands of microbial genomes shed light on interconnected biogeochemical processes in an aquifer system.</title>
        <authorList>
            <person name="Anantharaman K."/>
            <person name="Brown C.T."/>
            <person name="Hug L.A."/>
            <person name="Sharon I."/>
            <person name="Castelle C.J."/>
            <person name="Probst A.J."/>
            <person name="Thomas B.C."/>
            <person name="Singh A."/>
            <person name="Wilkins M.J."/>
            <person name="Karaoz U."/>
            <person name="Brodie E.L."/>
            <person name="Williams K.H."/>
            <person name="Hubbard S.S."/>
            <person name="Banfield J.F."/>
        </authorList>
    </citation>
    <scope>NUCLEOTIDE SEQUENCE [LARGE SCALE GENOMIC DNA]</scope>
</reference>
<dbReference type="PROSITE" id="PS50889">
    <property type="entry name" value="S4"/>
    <property type="match status" value="1"/>
</dbReference>
<dbReference type="InterPro" id="IPR006224">
    <property type="entry name" value="PsdUridine_synth_RluA-like_CS"/>
</dbReference>
<dbReference type="InterPro" id="IPR036986">
    <property type="entry name" value="S4_RNA-bd_sf"/>
</dbReference>
<dbReference type="PANTHER" id="PTHR21600:SF44">
    <property type="entry name" value="RIBOSOMAL LARGE SUBUNIT PSEUDOURIDINE SYNTHASE D"/>
    <property type="match status" value="1"/>
</dbReference>
<dbReference type="CDD" id="cd00165">
    <property type="entry name" value="S4"/>
    <property type="match status" value="1"/>
</dbReference>
<comment type="similarity">
    <text evidence="1 6">Belongs to the pseudouridine synthase RluA family.</text>
</comment>
<evidence type="ECO:0000256" key="4">
    <source>
        <dbReference type="PIRSR" id="PIRSR606225-1"/>
    </source>
</evidence>
<dbReference type="GO" id="GO:0003723">
    <property type="term" value="F:RNA binding"/>
    <property type="evidence" value="ECO:0007669"/>
    <property type="project" value="UniProtKB-KW"/>
</dbReference>
<dbReference type="InterPro" id="IPR006145">
    <property type="entry name" value="PsdUridine_synth_RsuA/RluA"/>
</dbReference>
<dbReference type="SUPFAM" id="SSF55174">
    <property type="entry name" value="Alpha-L RNA-binding motif"/>
    <property type="match status" value="1"/>
</dbReference>
<evidence type="ECO:0000256" key="3">
    <source>
        <dbReference type="ARBA" id="ARBA00036882"/>
    </source>
</evidence>
<dbReference type="InterPro" id="IPR006225">
    <property type="entry name" value="PsdUridine_synth_RluC/D"/>
</dbReference>
<dbReference type="GO" id="GO:0000455">
    <property type="term" value="P:enzyme-directed rRNA pseudouridine synthesis"/>
    <property type="evidence" value="ECO:0007669"/>
    <property type="project" value="TreeGrafter"/>
</dbReference>
<dbReference type="SUPFAM" id="SSF55120">
    <property type="entry name" value="Pseudouridine synthase"/>
    <property type="match status" value="1"/>
</dbReference>
<evidence type="ECO:0000313" key="9">
    <source>
        <dbReference type="Proteomes" id="UP000178449"/>
    </source>
</evidence>
<protein>
    <recommendedName>
        <fullName evidence="6">Pseudouridine synthase</fullName>
        <ecNumber evidence="6">5.4.99.-</ecNumber>
    </recommendedName>
</protein>
<sequence>MGWVEVEPNEAGQRLDLFLAGIKEIGTRSRAQRMIKTGLVQIVGEEEAPTSKRKVVAQDEIEWTLPHFMPEEAKPVAFDLDIRLEDESVILVNKPRGMVVHPSIGHIEDSLVNYLLHHTSLGGQGGLRPGIVHRIDKDTSGLLVVAKTDQAMESLARQFAAHSIERRYLALCWGETQSLSGTIDLPLGRHKKDRKRFDVVEGGKRAVTHWRRLEVFEGLSLLECRLETGRTHQIRVHLTHMGHPLVGDPVYGRARDLSPIYPVTVTTALKNFLGQALHAASLGFVHPASDQPVLCEAELPEDMALLLRILRDNPAKSKRTGGKK</sequence>
<dbReference type="GO" id="GO:0160140">
    <property type="term" value="F:23S rRNA pseudouridine(1911/1915/1917) synthase activity"/>
    <property type="evidence" value="ECO:0007669"/>
    <property type="project" value="UniProtKB-EC"/>
</dbReference>
<dbReference type="AlphaFoldDB" id="A0A1F6GFW1"/>
<dbReference type="Pfam" id="PF00849">
    <property type="entry name" value="PseudoU_synth_2"/>
    <property type="match status" value="1"/>
</dbReference>
<feature type="active site" evidence="4">
    <location>
        <position position="136"/>
    </location>
</feature>
<comment type="catalytic activity">
    <reaction evidence="6">
        <text>a uridine in RNA = a pseudouridine in RNA</text>
        <dbReference type="Rhea" id="RHEA:48348"/>
        <dbReference type="Rhea" id="RHEA-COMP:12068"/>
        <dbReference type="Rhea" id="RHEA-COMP:12069"/>
        <dbReference type="ChEBI" id="CHEBI:65314"/>
        <dbReference type="ChEBI" id="CHEBI:65315"/>
    </reaction>
</comment>
<evidence type="ECO:0000256" key="6">
    <source>
        <dbReference type="RuleBase" id="RU362028"/>
    </source>
</evidence>
<dbReference type="EMBL" id="MFNE01000006">
    <property type="protein sequence ID" value="OGG96997.1"/>
    <property type="molecule type" value="Genomic_DNA"/>
</dbReference>
<organism evidence="8 9">
    <name type="scientific">Candidatus Lambdaproteobacteria bacterium RIFOXYD2_FULL_50_16</name>
    <dbReference type="NCBI Taxonomy" id="1817772"/>
    <lineage>
        <taxon>Bacteria</taxon>
        <taxon>Pseudomonadati</taxon>
        <taxon>Pseudomonadota</taxon>
        <taxon>Candidatus Lambdaproteobacteria</taxon>
    </lineage>
</organism>
<dbReference type="STRING" id="1817772.A2527_02765"/>
<name>A0A1F6GFW1_9PROT</name>
<evidence type="ECO:0000259" key="7">
    <source>
        <dbReference type="Pfam" id="PF00849"/>
    </source>
</evidence>
<dbReference type="PROSITE" id="PS01129">
    <property type="entry name" value="PSI_RLU"/>
    <property type="match status" value="1"/>
</dbReference>
<dbReference type="PANTHER" id="PTHR21600">
    <property type="entry name" value="MITOCHONDRIAL RNA PSEUDOURIDINE SYNTHASE"/>
    <property type="match status" value="1"/>
</dbReference>
<accession>A0A1F6GFW1</accession>
<evidence type="ECO:0000313" key="8">
    <source>
        <dbReference type="EMBL" id="OGG96997.1"/>
    </source>
</evidence>
<comment type="caution">
    <text evidence="8">The sequence shown here is derived from an EMBL/GenBank/DDBJ whole genome shotgun (WGS) entry which is preliminary data.</text>
</comment>
<proteinExistence type="inferred from homology"/>
<evidence type="ECO:0000256" key="5">
    <source>
        <dbReference type="PROSITE-ProRule" id="PRU00182"/>
    </source>
</evidence>
<keyword evidence="5" id="KW-0694">RNA-binding</keyword>
<dbReference type="Gene3D" id="3.30.2350.10">
    <property type="entry name" value="Pseudouridine synthase"/>
    <property type="match status" value="1"/>
</dbReference>